<keyword evidence="3" id="KW-1185">Reference proteome</keyword>
<dbReference type="EMBL" id="VUJU01000955">
    <property type="protein sequence ID" value="KAF0767499.1"/>
    <property type="molecule type" value="Genomic_DNA"/>
</dbReference>
<proteinExistence type="predicted"/>
<comment type="caution">
    <text evidence="2">The sequence shown here is derived from an EMBL/GenBank/DDBJ whole genome shotgun (WGS) entry which is preliminary data.</text>
</comment>
<evidence type="ECO:0000256" key="1">
    <source>
        <dbReference type="SAM" id="MobiDB-lite"/>
    </source>
</evidence>
<accession>A0A6G0ZA04</accession>
<reference evidence="2 3" key="1">
    <citation type="submission" date="2019-08" db="EMBL/GenBank/DDBJ databases">
        <title>Whole genome of Aphis craccivora.</title>
        <authorList>
            <person name="Voronova N.V."/>
            <person name="Shulinski R.S."/>
            <person name="Bandarenka Y.V."/>
            <person name="Zhorov D.G."/>
            <person name="Warner D."/>
        </authorList>
    </citation>
    <scope>NUCLEOTIDE SEQUENCE [LARGE SCALE GENOMIC DNA]</scope>
    <source>
        <strain evidence="2">180601</strain>
        <tissue evidence="2">Whole Body</tissue>
    </source>
</reference>
<dbReference type="AlphaFoldDB" id="A0A6G0ZA04"/>
<feature type="compositionally biased region" description="Low complexity" evidence="1">
    <location>
        <begin position="81"/>
        <end position="99"/>
    </location>
</feature>
<evidence type="ECO:0000313" key="3">
    <source>
        <dbReference type="Proteomes" id="UP000478052"/>
    </source>
</evidence>
<protein>
    <submittedName>
        <fullName evidence="2">Potassium voltage-gated channel subfamily H member 2</fullName>
    </submittedName>
</protein>
<dbReference type="Proteomes" id="UP000478052">
    <property type="component" value="Unassembled WGS sequence"/>
</dbReference>
<gene>
    <name evidence="2" type="ORF">FWK35_00014590</name>
</gene>
<feature type="compositionally biased region" description="Polar residues" evidence="1">
    <location>
        <begin position="57"/>
        <end position="66"/>
    </location>
</feature>
<evidence type="ECO:0000313" key="2">
    <source>
        <dbReference type="EMBL" id="KAF0767499.1"/>
    </source>
</evidence>
<name>A0A6G0ZA04_APHCR</name>
<feature type="region of interest" description="Disordered" evidence="1">
    <location>
        <begin position="1"/>
        <end position="28"/>
    </location>
</feature>
<organism evidence="2 3">
    <name type="scientific">Aphis craccivora</name>
    <name type="common">Cowpea aphid</name>
    <dbReference type="NCBI Taxonomy" id="307492"/>
    <lineage>
        <taxon>Eukaryota</taxon>
        <taxon>Metazoa</taxon>
        <taxon>Ecdysozoa</taxon>
        <taxon>Arthropoda</taxon>
        <taxon>Hexapoda</taxon>
        <taxon>Insecta</taxon>
        <taxon>Pterygota</taxon>
        <taxon>Neoptera</taxon>
        <taxon>Paraneoptera</taxon>
        <taxon>Hemiptera</taxon>
        <taxon>Sternorrhyncha</taxon>
        <taxon>Aphidomorpha</taxon>
        <taxon>Aphidoidea</taxon>
        <taxon>Aphididae</taxon>
        <taxon>Aphidini</taxon>
        <taxon>Aphis</taxon>
        <taxon>Aphis</taxon>
    </lineage>
</organism>
<sequence>MGDDRDDLEMPLMPRRDDGGGGGGRKASVVVTVVPRDGFAYGASSSLRLVKQPSRPPSSCSSADGRTSNDRKKSSANGGFAIKSPSKSAHSSVSGKTSAQVRGSSWSLRNRFTGEPPFPIHVSNSIAELKRHFRCRGSIAVNGGSSIITRYRFFF</sequence>
<feature type="region of interest" description="Disordered" evidence="1">
    <location>
        <begin position="44"/>
        <end position="100"/>
    </location>
</feature>